<proteinExistence type="predicted"/>
<dbReference type="InterPro" id="IPR044854">
    <property type="entry name" value="IraM/PmrD"/>
</dbReference>
<dbReference type="Gene3D" id="2.40.50.650">
    <property type="match status" value="1"/>
</dbReference>
<dbReference type="InterPro" id="IPR038679">
    <property type="entry name" value="PmrD_sf"/>
</dbReference>
<organism evidence="1 2">
    <name type="scientific">Citrobacter murliniae</name>
    <dbReference type="NCBI Taxonomy" id="67829"/>
    <lineage>
        <taxon>Bacteria</taxon>
        <taxon>Pseudomonadati</taxon>
        <taxon>Pseudomonadota</taxon>
        <taxon>Gammaproteobacteria</taxon>
        <taxon>Enterobacterales</taxon>
        <taxon>Enterobacteriaceae</taxon>
        <taxon>Citrobacter</taxon>
        <taxon>Citrobacter freundii complex</taxon>
    </lineage>
</organism>
<comment type="caution">
    <text evidence="1">The sequence shown here is derived from an EMBL/GenBank/DDBJ whole genome shotgun (WGS) entry which is preliminary data.</text>
</comment>
<dbReference type="RefSeq" id="WP_048220993.1">
    <property type="nucleotide sequence ID" value="NZ_QFVP01000004.1"/>
</dbReference>
<sequence length="87" mass="9895">MEWHVKKSCCLKKTGKIYIVICDSGGSLKMLAEAQTSERVNVGDLLSPLKDALYCINLDTSRVIKIIDARQYHCDDWQRLLHLSEGK</sequence>
<evidence type="ECO:0000313" key="1">
    <source>
        <dbReference type="EMBL" id="THE39574.1"/>
    </source>
</evidence>
<keyword evidence="2" id="KW-1185">Reference proteome</keyword>
<accession>A0ABY2PYF1</accession>
<name>A0ABY2PYF1_9ENTR</name>
<evidence type="ECO:0000313" key="2">
    <source>
        <dbReference type="Proteomes" id="UP000306790"/>
    </source>
</evidence>
<reference evidence="1 2" key="1">
    <citation type="submission" date="2018-05" db="EMBL/GenBank/DDBJ databases">
        <title>Isolation and genomic analyses of lactose-positive bacteria from faecal samples of preterm neonates.</title>
        <authorList>
            <person name="Chen Y."/>
            <person name="Brook T.C."/>
            <person name="O'Neill I."/>
            <person name="Soe C.Z."/>
            <person name="Hall L.J."/>
            <person name="Hoyles L."/>
        </authorList>
    </citation>
    <scope>NUCLEOTIDE SEQUENCE [LARGE SCALE GENOMIC DNA]</scope>
    <source>
        <strain evidence="1 2">P080C CL</strain>
    </source>
</reference>
<dbReference type="Proteomes" id="UP000306790">
    <property type="component" value="Unassembled WGS sequence"/>
</dbReference>
<dbReference type="Pfam" id="PF11183">
    <property type="entry name" value="PmrD"/>
    <property type="match status" value="1"/>
</dbReference>
<gene>
    <name evidence="1" type="ORF">DJ535_08875</name>
</gene>
<protein>
    <submittedName>
        <fullName evidence="1">Signal transduction protein PmrD</fullName>
    </submittedName>
</protein>
<dbReference type="EMBL" id="QFVP01000004">
    <property type="protein sequence ID" value="THE39574.1"/>
    <property type="molecule type" value="Genomic_DNA"/>
</dbReference>
<dbReference type="NCBIfam" id="NF011994">
    <property type="entry name" value="PRK15450.1"/>
    <property type="match status" value="1"/>
</dbReference>